<dbReference type="EMBL" id="BRYB01002249">
    <property type="protein sequence ID" value="GMI41888.1"/>
    <property type="molecule type" value="Genomic_DNA"/>
</dbReference>
<feature type="transmembrane region" description="Helical" evidence="5">
    <location>
        <begin position="219"/>
        <end position="237"/>
    </location>
</feature>
<evidence type="ECO:0000256" key="2">
    <source>
        <dbReference type="ARBA" id="ARBA00022692"/>
    </source>
</evidence>
<keyword evidence="9" id="KW-1185">Reference proteome</keyword>
<dbReference type="InterPro" id="IPR011531">
    <property type="entry name" value="HCO3_transpt-like_TM_dom"/>
</dbReference>
<comment type="subcellular location">
    <subcellularLocation>
        <location evidence="1">Membrane</location>
        <topology evidence="1">Multi-pass membrane protein</topology>
    </subcellularLocation>
</comment>
<evidence type="ECO:0000256" key="6">
    <source>
        <dbReference type="SAM" id="SignalP"/>
    </source>
</evidence>
<keyword evidence="3 5" id="KW-1133">Transmembrane helix</keyword>
<feature type="chain" id="PRO_5046149236" description="Bicarbonate transporter-like transmembrane domain-containing protein" evidence="6">
    <location>
        <begin position="19"/>
        <end position="337"/>
    </location>
</feature>
<dbReference type="Pfam" id="PF00955">
    <property type="entry name" value="HCO3_cotransp"/>
    <property type="match status" value="1"/>
</dbReference>
<dbReference type="Gene3D" id="1.10.287.570">
    <property type="entry name" value="Helical hairpin bin"/>
    <property type="match status" value="1"/>
</dbReference>
<evidence type="ECO:0000259" key="7">
    <source>
        <dbReference type="Pfam" id="PF00955"/>
    </source>
</evidence>
<feature type="transmembrane region" description="Helical" evidence="5">
    <location>
        <begin position="164"/>
        <end position="187"/>
    </location>
</feature>
<reference evidence="8 9" key="1">
    <citation type="journal article" date="2023" name="Commun. Biol.">
        <title>Genome analysis of Parmales, the sister group of diatoms, reveals the evolutionary specialization of diatoms from phago-mixotrophs to photoautotrophs.</title>
        <authorList>
            <person name="Ban H."/>
            <person name="Sato S."/>
            <person name="Yoshikawa S."/>
            <person name="Yamada K."/>
            <person name="Nakamura Y."/>
            <person name="Ichinomiya M."/>
            <person name="Sato N."/>
            <person name="Blanc-Mathieu R."/>
            <person name="Endo H."/>
            <person name="Kuwata A."/>
            <person name="Ogata H."/>
        </authorList>
    </citation>
    <scope>NUCLEOTIDE SEQUENCE [LARGE SCALE GENOMIC DNA]</scope>
</reference>
<protein>
    <recommendedName>
        <fullName evidence="7">Bicarbonate transporter-like transmembrane domain-containing protein</fullName>
    </recommendedName>
</protein>
<name>A0ABQ6N7I6_9STRA</name>
<dbReference type="Proteomes" id="UP001165060">
    <property type="component" value="Unassembled WGS sequence"/>
</dbReference>
<feature type="signal peptide" evidence="6">
    <location>
        <begin position="1"/>
        <end position="18"/>
    </location>
</feature>
<proteinExistence type="predicted"/>
<comment type="caution">
    <text evidence="8">The sequence shown here is derived from an EMBL/GenBank/DDBJ whole genome shotgun (WGS) entry which is preliminary data.</text>
</comment>
<gene>
    <name evidence="8" type="ORF">TeGR_g2402</name>
</gene>
<evidence type="ECO:0000313" key="8">
    <source>
        <dbReference type="EMBL" id="GMI41888.1"/>
    </source>
</evidence>
<feature type="transmembrane region" description="Helical" evidence="5">
    <location>
        <begin position="249"/>
        <end position="272"/>
    </location>
</feature>
<keyword evidence="4 5" id="KW-0472">Membrane</keyword>
<evidence type="ECO:0000256" key="1">
    <source>
        <dbReference type="ARBA" id="ARBA00004141"/>
    </source>
</evidence>
<evidence type="ECO:0000313" key="9">
    <source>
        <dbReference type="Proteomes" id="UP001165060"/>
    </source>
</evidence>
<keyword evidence="6" id="KW-0732">Signal</keyword>
<keyword evidence="2 5" id="KW-0812">Transmembrane</keyword>
<dbReference type="PANTHER" id="PTHR11453:SF127">
    <property type="entry name" value="SOLUTE CARRIER FAMILY 4 MEMBER 11"/>
    <property type="match status" value="1"/>
</dbReference>
<dbReference type="PANTHER" id="PTHR11453">
    <property type="entry name" value="ANION EXCHANGE PROTEIN"/>
    <property type="match status" value="1"/>
</dbReference>
<feature type="transmembrane region" description="Helical" evidence="5">
    <location>
        <begin position="194"/>
        <end position="213"/>
    </location>
</feature>
<feature type="domain" description="Bicarbonate transporter-like transmembrane" evidence="7">
    <location>
        <begin position="133"/>
        <end position="303"/>
    </location>
</feature>
<dbReference type="InterPro" id="IPR003020">
    <property type="entry name" value="HCO3_transpt_euk"/>
</dbReference>
<organism evidence="8 9">
    <name type="scientific">Tetraparma gracilis</name>
    <dbReference type="NCBI Taxonomy" id="2962635"/>
    <lineage>
        <taxon>Eukaryota</taxon>
        <taxon>Sar</taxon>
        <taxon>Stramenopiles</taxon>
        <taxon>Ochrophyta</taxon>
        <taxon>Bolidophyceae</taxon>
        <taxon>Parmales</taxon>
        <taxon>Triparmaceae</taxon>
        <taxon>Tetraparma</taxon>
    </lineage>
</organism>
<evidence type="ECO:0000256" key="4">
    <source>
        <dbReference type="ARBA" id="ARBA00023136"/>
    </source>
</evidence>
<accession>A0ABQ6N7I6</accession>
<sequence>MHPPAALLALALASPVLPFHIPTAQPRFQPLHAPSSLARASFPPPARPTIGLPASPNNWGDEPTNLAIDSANEALSLAKNATLANIRQVYDSSSQTFPTSTAALYSPPVPYWPRLLTLPTPVSGPLSGSPIYLFKQLFADAKQRSPHYASDWTTALQPKNLPKVMSATLFLFFACLSPAVSFGAIALSVTGGTIGVVEFILSCSLSGIFYALFSGQPMAFLAPTGLTLAFITALYRFCLTSSLPFLPIYAYVGLWTSFFQLLTAVTGASSLIKYCTRFTDDVFNALLGANFVYEASASLSRDFYAAGADLTKPFVESVMGLSTFLLTNFLTGLRKTS</sequence>
<evidence type="ECO:0000256" key="5">
    <source>
        <dbReference type="SAM" id="Phobius"/>
    </source>
</evidence>
<evidence type="ECO:0000256" key="3">
    <source>
        <dbReference type="ARBA" id="ARBA00022989"/>
    </source>
</evidence>